<comment type="caution">
    <text evidence="1">The sequence shown here is derived from an EMBL/GenBank/DDBJ whole genome shotgun (WGS) entry which is preliminary data.</text>
</comment>
<name>A0A7W8ACK2_9ACTN</name>
<evidence type="ECO:0000313" key="1">
    <source>
        <dbReference type="EMBL" id="MBB5082263.1"/>
    </source>
</evidence>
<keyword evidence="2" id="KW-1185">Reference proteome</keyword>
<dbReference type="RefSeq" id="WP_184970349.1">
    <property type="nucleotide sequence ID" value="NZ_JACHIN010000013.1"/>
</dbReference>
<dbReference type="Proteomes" id="UP000568380">
    <property type="component" value="Unassembled WGS sequence"/>
</dbReference>
<sequence length="153" mass="17332">MRKMLVNMIRVGVAAIVGIAVLATLAISPSQAEDRFPINLREGRLTIREFQQIVEKQIGRPTGDPVRATIYAADASMPREKFERIVAERRFDQLPGRGEMSPLTPDTTFDDMARKVFEWGRYKVYVTDLGFAIVVTVCVDDENGIPDCDWWII</sequence>
<reference evidence="1 2" key="1">
    <citation type="submission" date="2020-08" db="EMBL/GenBank/DDBJ databases">
        <title>Genomic Encyclopedia of Type Strains, Phase IV (KMG-IV): sequencing the most valuable type-strain genomes for metagenomic binning, comparative biology and taxonomic classification.</title>
        <authorList>
            <person name="Goeker M."/>
        </authorList>
    </citation>
    <scope>NUCLEOTIDE SEQUENCE [LARGE SCALE GENOMIC DNA]</scope>
    <source>
        <strain evidence="1 2">DSM 45385</strain>
    </source>
</reference>
<accession>A0A7W8ACK2</accession>
<proteinExistence type="predicted"/>
<evidence type="ECO:0000313" key="2">
    <source>
        <dbReference type="Proteomes" id="UP000568380"/>
    </source>
</evidence>
<organism evidence="1 2">
    <name type="scientific">Nonomuraea endophytica</name>
    <dbReference type="NCBI Taxonomy" id="714136"/>
    <lineage>
        <taxon>Bacteria</taxon>
        <taxon>Bacillati</taxon>
        <taxon>Actinomycetota</taxon>
        <taxon>Actinomycetes</taxon>
        <taxon>Streptosporangiales</taxon>
        <taxon>Streptosporangiaceae</taxon>
        <taxon>Nonomuraea</taxon>
    </lineage>
</organism>
<protein>
    <submittedName>
        <fullName evidence="1">Uncharacterized protein</fullName>
    </submittedName>
</protein>
<gene>
    <name evidence="1" type="ORF">HNR40_007758</name>
</gene>
<dbReference type="EMBL" id="JACHIN010000013">
    <property type="protein sequence ID" value="MBB5082263.1"/>
    <property type="molecule type" value="Genomic_DNA"/>
</dbReference>
<dbReference type="AlphaFoldDB" id="A0A7W8ACK2"/>